<dbReference type="Proteomes" id="UP001385951">
    <property type="component" value="Unassembled WGS sequence"/>
</dbReference>
<evidence type="ECO:0000313" key="3">
    <source>
        <dbReference type="Proteomes" id="UP001385951"/>
    </source>
</evidence>
<accession>A0AAW0FZE2</accession>
<name>A0AAW0FZE2_9APHY</name>
<dbReference type="EMBL" id="JASBNA010000017">
    <property type="protein sequence ID" value="KAK7686443.1"/>
    <property type="molecule type" value="Genomic_DNA"/>
</dbReference>
<dbReference type="Gene3D" id="3.90.1200.10">
    <property type="match status" value="1"/>
</dbReference>
<dbReference type="Pfam" id="PF01636">
    <property type="entry name" value="APH"/>
    <property type="match status" value="1"/>
</dbReference>
<comment type="caution">
    <text evidence="2">The sequence shown here is derived from an EMBL/GenBank/DDBJ whole genome shotgun (WGS) entry which is preliminary data.</text>
</comment>
<sequence length="340" mass="38096">MAVDASIAKLSLKQISDFFSRNPGTMRQECDGEAERITGVSVHPTPVQGGGSYTVIGGTLVVQFRSGEDALDLQFLGYIEQAYAGFVPERRSNGTLGKLHVYTMNDMGGISMYLARERLFRDDCHLLRQTLQDYARFFASAWHNTPAQMTCPSRESLSADYSSQLSQFSQGLPSRFRPTLEYLISRLPSLFADDWPLVPNHTDLLENNIHVDPDTGRITGICDWKDAEISPFGMSLGGLETMLGIWQWEDGWWYHANYQDLRVVFWTAFWSAMGSVSEEQKERVEVARLVSLFLAYGFEWDKDGNKVPASEGPGLKHLDAVVLDNVAGFFPRGSRPSQAV</sequence>
<dbReference type="InterPro" id="IPR011009">
    <property type="entry name" value="Kinase-like_dom_sf"/>
</dbReference>
<proteinExistence type="predicted"/>
<gene>
    <name evidence="2" type="ORF">QCA50_010667</name>
</gene>
<dbReference type="AlphaFoldDB" id="A0AAW0FZE2"/>
<dbReference type="InterPro" id="IPR002575">
    <property type="entry name" value="Aminoglycoside_PTrfase"/>
</dbReference>
<feature type="domain" description="Aminoglycoside phosphotransferase" evidence="1">
    <location>
        <begin position="87"/>
        <end position="237"/>
    </location>
</feature>
<organism evidence="2 3">
    <name type="scientific">Cerrena zonata</name>
    <dbReference type="NCBI Taxonomy" id="2478898"/>
    <lineage>
        <taxon>Eukaryota</taxon>
        <taxon>Fungi</taxon>
        <taxon>Dikarya</taxon>
        <taxon>Basidiomycota</taxon>
        <taxon>Agaricomycotina</taxon>
        <taxon>Agaricomycetes</taxon>
        <taxon>Polyporales</taxon>
        <taxon>Cerrenaceae</taxon>
        <taxon>Cerrena</taxon>
    </lineage>
</organism>
<dbReference type="SUPFAM" id="SSF56112">
    <property type="entry name" value="Protein kinase-like (PK-like)"/>
    <property type="match status" value="1"/>
</dbReference>
<protein>
    <recommendedName>
        <fullName evidence="1">Aminoglycoside phosphotransferase domain-containing protein</fullName>
    </recommendedName>
</protein>
<evidence type="ECO:0000313" key="2">
    <source>
        <dbReference type="EMBL" id="KAK7686443.1"/>
    </source>
</evidence>
<keyword evidence="3" id="KW-1185">Reference proteome</keyword>
<evidence type="ECO:0000259" key="1">
    <source>
        <dbReference type="Pfam" id="PF01636"/>
    </source>
</evidence>
<reference evidence="2 3" key="1">
    <citation type="submission" date="2022-09" db="EMBL/GenBank/DDBJ databases">
        <authorList>
            <person name="Palmer J.M."/>
        </authorList>
    </citation>
    <scope>NUCLEOTIDE SEQUENCE [LARGE SCALE GENOMIC DNA]</scope>
    <source>
        <strain evidence="2 3">DSM 7382</strain>
    </source>
</reference>